<keyword evidence="3" id="KW-0489">Methyltransferase</keyword>
<dbReference type="CDD" id="cd02440">
    <property type="entry name" value="AdoMet_MTases"/>
    <property type="match status" value="1"/>
</dbReference>
<evidence type="ECO:0000256" key="1">
    <source>
        <dbReference type="ARBA" id="ARBA00000142"/>
    </source>
</evidence>
<feature type="non-terminal residue" evidence="7">
    <location>
        <position position="93"/>
    </location>
</feature>
<keyword evidence="5" id="KW-0949">S-adenosyl-L-methionine</keyword>
<organism evidence="7">
    <name type="scientific">marine metagenome</name>
    <dbReference type="NCBI Taxonomy" id="408172"/>
    <lineage>
        <taxon>unclassified sequences</taxon>
        <taxon>metagenomes</taxon>
        <taxon>ecological metagenomes</taxon>
    </lineage>
</organism>
<protein>
    <recommendedName>
        <fullName evidence="2">tRNA (guanine(46)-N(7))-methyltransferase</fullName>
        <ecNumber evidence="2">2.1.1.33</ecNumber>
    </recommendedName>
</protein>
<reference evidence="7" key="1">
    <citation type="submission" date="2018-05" db="EMBL/GenBank/DDBJ databases">
        <authorList>
            <person name="Lanie J.A."/>
            <person name="Ng W.-L."/>
            <person name="Kazmierczak K.M."/>
            <person name="Andrzejewski T.M."/>
            <person name="Davidsen T.M."/>
            <person name="Wayne K.J."/>
            <person name="Tettelin H."/>
            <person name="Glass J.I."/>
            <person name="Rusch D."/>
            <person name="Podicherti R."/>
            <person name="Tsui H.-C.T."/>
            <person name="Winkler M.E."/>
        </authorList>
    </citation>
    <scope>NUCLEOTIDE SEQUENCE</scope>
</reference>
<gene>
    <name evidence="7" type="ORF">METZ01_LOCUS470490</name>
</gene>
<dbReference type="Pfam" id="PF02390">
    <property type="entry name" value="Methyltransf_4"/>
    <property type="match status" value="1"/>
</dbReference>
<evidence type="ECO:0000256" key="3">
    <source>
        <dbReference type="ARBA" id="ARBA00022603"/>
    </source>
</evidence>
<sequence length="93" mass="10766">METFSHVVQPSIEQLKKNFDFKGKWNKKFFKKHNPIVLELGCGKGEYSIGLAEKYPHKNFLGIDIKGARMWVGAKIAQQKNMKNVGFLRIRID</sequence>
<dbReference type="SUPFAM" id="SSF53335">
    <property type="entry name" value="S-adenosyl-L-methionine-dependent methyltransferases"/>
    <property type="match status" value="1"/>
</dbReference>
<accession>A0A383BBT4</accession>
<evidence type="ECO:0000256" key="2">
    <source>
        <dbReference type="ARBA" id="ARBA00011977"/>
    </source>
</evidence>
<keyword evidence="6" id="KW-0819">tRNA processing</keyword>
<dbReference type="Gene3D" id="3.40.50.150">
    <property type="entry name" value="Vaccinia Virus protein VP39"/>
    <property type="match status" value="1"/>
</dbReference>
<comment type="catalytic activity">
    <reaction evidence="1">
        <text>guanosine(46) in tRNA + S-adenosyl-L-methionine = N(7)-methylguanosine(46) in tRNA + S-adenosyl-L-homocysteine</text>
        <dbReference type="Rhea" id="RHEA:42708"/>
        <dbReference type="Rhea" id="RHEA-COMP:10188"/>
        <dbReference type="Rhea" id="RHEA-COMP:10189"/>
        <dbReference type="ChEBI" id="CHEBI:57856"/>
        <dbReference type="ChEBI" id="CHEBI:59789"/>
        <dbReference type="ChEBI" id="CHEBI:74269"/>
        <dbReference type="ChEBI" id="CHEBI:74480"/>
        <dbReference type="EC" id="2.1.1.33"/>
    </reaction>
</comment>
<dbReference type="EC" id="2.1.1.33" evidence="2"/>
<dbReference type="PANTHER" id="PTHR23417:SF14">
    <property type="entry name" value="PENTACOTRIPEPTIDE-REPEAT REGION OF PRORP DOMAIN-CONTAINING PROTEIN"/>
    <property type="match status" value="1"/>
</dbReference>
<dbReference type="GO" id="GO:0043527">
    <property type="term" value="C:tRNA methyltransferase complex"/>
    <property type="evidence" value="ECO:0007669"/>
    <property type="project" value="TreeGrafter"/>
</dbReference>
<proteinExistence type="predicted"/>
<dbReference type="PANTHER" id="PTHR23417">
    <property type="entry name" value="3-DEOXY-D-MANNO-OCTULOSONIC-ACID TRANSFERASE/TRNA GUANINE-N 7 - -METHYLTRANSFERASE"/>
    <property type="match status" value="1"/>
</dbReference>
<evidence type="ECO:0000256" key="4">
    <source>
        <dbReference type="ARBA" id="ARBA00022679"/>
    </source>
</evidence>
<dbReference type="InterPro" id="IPR029063">
    <property type="entry name" value="SAM-dependent_MTases_sf"/>
</dbReference>
<name>A0A383BBT4_9ZZZZ</name>
<evidence type="ECO:0000256" key="5">
    <source>
        <dbReference type="ARBA" id="ARBA00022691"/>
    </source>
</evidence>
<dbReference type="AlphaFoldDB" id="A0A383BBT4"/>
<dbReference type="EMBL" id="UINC01199283">
    <property type="protein sequence ID" value="SVE17636.1"/>
    <property type="molecule type" value="Genomic_DNA"/>
</dbReference>
<dbReference type="GO" id="GO:0008176">
    <property type="term" value="F:tRNA (guanine(46)-N7)-methyltransferase activity"/>
    <property type="evidence" value="ECO:0007669"/>
    <property type="project" value="UniProtKB-EC"/>
</dbReference>
<dbReference type="PROSITE" id="PS51625">
    <property type="entry name" value="SAM_MT_TRMB"/>
    <property type="match status" value="1"/>
</dbReference>
<evidence type="ECO:0000313" key="7">
    <source>
        <dbReference type="EMBL" id="SVE17636.1"/>
    </source>
</evidence>
<dbReference type="InterPro" id="IPR003358">
    <property type="entry name" value="tRNA_(Gua-N-7)_MeTrfase_Trmb"/>
</dbReference>
<evidence type="ECO:0000256" key="6">
    <source>
        <dbReference type="ARBA" id="ARBA00022694"/>
    </source>
</evidence>
<keyword evidence="4" id="KW-0808">Transferase</keyword>